<proteinExistence type="predicted"/>
<evidence type="ECO:0000313" key="2">
    <source>
        <dbReference type="WBParaSite" id="PS1159_v2.g508.t1"/>
    </source>
</evidence>
<sequence>MGTRVLDPALRNLLIEAARRSDTSQHRPDDDWDFQPVPSTSRASFQPSSSHEGYYIPHSYARGNGLMTDGGQTFQISSYGETSARGRFYNLPPTRSEQRDAFDRFPYSQAFRNQYTPARTHAIYDRALGPNDADGMQKIQCATTLAKVKKLDLQTDHFVATMDDNTSPVIASASFQDFLSNAHADHSLAAIFFHIFPFSFDARGTDNSSFIDNLTRVYKDVFERVHDSRPFLINFQLLVNEFCTLGEPLEAQINRIIQMLRCDTPST</sequence>
<accession>A0AC35GHP3</accession>
<dbReference type="Proteomes" id="UP000887580">
    <property type="component" value="Unplaced"/>
</dbReference>
<dbReference type="WBParaSite" id="PS1159_v2.g508.t1">
    <property type="protein sequence ID" value="PS1159_v2.g508.t1"/>
    <property type="gene ID" value="PS1159_v2.g508"/>
</dbReference>
<reference evidence="2" key="1">
    <citation type="submission" date="2022-11" db="UniProtKB">
        <authorList>
            <consortium name="WormBaseParasite"/>
        </authorList>
    </citation>
    <scope>IDENTIFICATION</scope>
</reference>
<organism evidence="1 2">
    <name type="scientific">Panagrolaimus sp. PS1159</name>
    <dbReference type="NCBI Taxonomy" id="55785"/>
    <lineage>
        <taxon>Eukaryota</taxon>
        <taxon>Metazoa</taxon>
        <taxon>Ecdysozoa</taxon>
        <taxon>Nematoda</taxon>
        <taxon>Chromadorea</taxon>
        <taxon>Rhabditida</taxon>
        <taxon>Tylenchina</taxon>
        <taxon>Panagrolaimomorpha</taxon>
        <taxon>Panagrolaimoidea</taxon>
        <taxon>Panagrolaimidae</taxon>
        <taxon>Panagrolaimus</taxon>
    </lineage>
</organism>
<protein>
    <submittedName>
        <fullName evidence="2">Uncharacterized protein</fullName>
    </submittedName>
</protein>
<name>A0AC35GHP3_9BILA</name>
<evidence type="ECO:0000313" key="1">
    <source>
        <dbReference type="Proteomes" id="UP000887580"/>
    </source>
</evidence>